<evidence type="ECO:0000256" key="1">
    <source>
        <dbReference type="SAM" id="SignalP"/>
    </source>
</evidence>
<feature type="chain" id="PRO_5039053487" description="Lipoprotein" evidence="1">
    <location>
        <begin position="22"/>
        <end position="143"/>
    </location>
</feature>
<reference evidence="2 3" key="1">
    <citation type="submission" date="2014-02" db="EMBL/GenBank/DDBJ databases">
        <title>Draft genome sequence of Lysinibacillus odysseyi NBRC 100172.</title>
        <authorList>
            <person name="Zhang F."/>
            <person name="Wang G."/>
            <person name="Zhang L."/>
        </authorList>
    </citation>
    <scope>NUCLEOTIDE SEQUENCE [LARGE SCALE GENOMIC DNA]</scope>
    <source>
        <strain evidence="2 3">NBRC 100172</strain>
    </source>
</reference>
<keyword evidence="3" id="KW-1185">Reference proteome</keyword>
<organism evidence="2 3">
    <name type="scientific">Lysinibacillus odysseyi 34hs-1 = NBRC 100172</name>
    <dbReference type="NCBI Taxonomy" id="1220589"/>
    <lineage>
        <taxon>Bacteria</taxon>
        <taxon>Bacillati</taxon>
        <taxon>Bacillota</taxon>
        <taxon>Bacilli</taxon>
        <taxon>Bacillales</taxon>
        <taxon>Bacillaceae</taxon>
        <taxon>Lysinibacillus</taxon>
    </lineage>
</organism>
<dbReference type="PROSITE" id="PS51257">
    <property type="entry name" value="PROKAR_LIPOPROTEIN"/>
    <property type="match status" value="1"/>
</dbReference>
<dbReference type="Proteomes" id="UP000030437">
    <property type="component" value="Unassembled WGS sequence"/>
</dbReference>
<dbReference type="AlphaFoldDB" id="A0A0A3J508"/>
<protein>
    <recommendedName>
        <fullName evidence="4">Lipoprotein</fullName>
    </recommendedName>
</protein>
<name>A0A0A3J508_9BACI</name>
<evidence type="ECO:0000313" key="2">
    <source>
        <dbReference type="EMBL" id="KGR82162.1"/>
    </source>
</evidence>
<keyword evidence="1" id="KW-0732">Signal</keyword>
<feature type="signal peptide" evidence="1">
    <location>
        <begin position="1"/>
        <end position="21"/>
    </location>
</feature>
<dbReference type="eggNOG" id="ENOG50301QT">
    <property type="taxonomic scope" value="Bacteria"/>
</dbReference>
<dbReference type="EMBL" id="JPVP01000060">
    <property type="protein sequence ID" value="KGR82162.1"/>
    <property type="molecule type" value="Genomic_DNA"/>
</dbReference>
<sequence>MNKLKKNSMYLLFLSLILLLAACTSKPTPENEAYIAKASDFEDNVFTSSQNQSIGLFGNDLRITGIYDKEAKRKSSLDSIISSISGGTGKQIEKIFTNAKVKTEGAKYYITADEGVSLTFTKVGERIIKDEEGIEYSTPVHSK</sequence>
<gene>
    <name evidence="2" type="ORF">CD32_23050</name>
</gene>
<dbReference type="OrthoDB" id="2742190at2"/>
<accession>A0A0A3J508</accession>
<proteinExistence type="predicted"/>
<comment type="caution">
    <text evidence="2">The sequence shown here is derived from an EMBL/GenBank/DDBJ whole genome shotgun (WGS) entry which is preliminary data.</text>
</comment>
<dbReference type="RefSeq" id="WP_036159396.1">
    <property type="nucleotide sequence ID" value="NZ_AVCX01000001.1"/>
</dbReference>
<evidence type="ECO:0008006" key="4">
    <source>
        <dbReference type="Google" id="ProtNLM"/>
    </source>
</evidence>
<evidence type="ECO:0000313" key="3">
    <source>
        <dbReference type="Proteomes" id="UP000030437"/>
    </source>
</evidence>